<gene>
    <name evidence="3" type="ORF">ACFOMD_05930</name>
</gene>
<dbReference type="Pfam" id="PF07007">
    <property type="entry name" value="LprI"/>
    <property type="match status" value="1"/>
</dbReference>
<feature type="domain" description="Lysozyme inhibitor LprI-like N-terminal" evidence="2">
    <location>
        <begin position="30"/>
        <end position="111"/>
    </location>
</feature>
<evidence type="ECO:0000256" key="1">
    <source>
        <dbReference type="SAM" id="SignalP"/>
    </source>
</evidence>
<accession>A0ABV7X9Y3</accession>
<organism evidence="3 4">
    <name type="scientific">Sphingoaurantiacus capsulatus</name>
    <dbReference type="NCBI Taxonomy" id="1771310"/>
    <lineage>
        <taxon>Bacteria</taxon>
        <taxon>Pseudomonadati</taxon>
        <taxon>Pseudomonadota</taxon>
        <taxon>Alphaproteobacteria</taxon>
        <taxon>Sphingomonadales</taxon>
        <taxon>Sphingosinicellaceae</taxon>
        <taxon>Sphingoaurantiacus</taxon>
    </lineage>
</organism>
<dbReference type="PROSITE" id="PS51257">
    <property type="entry name" value="PROKAR_LIPOPROTEIN"/>
    <property type="match status" value="1"/>
</dbReference>
<feature type="signal peptide" evidence="1">
    <location>
        <begin position="1"/>
        <end position="20"/>
    </location>
</feature>
<comment type="caution">
    <text evidence="3">The sequence shown here is derived from an EMBL/GenBank/DDBJ whole genome shotgun (WGS) entry which is preliminary data.</text>
</comment>
<feature type="chain" id="PRO_5045927007" evidence="1">
    <location>
        <begin position="21"/>
        <end position="121"/>
    </location>
</feature>
<dbReference type="EMBL" id="JBHRXV010000004">
    <property type="protein sequence ID" value="MFC3712097.1"/>
    <property type="molecule type" value="Genomic_DNA"/>
</dbReference>
<dbReference type="Proteomes" id="UP001595615">
    <property type="component" value="Unassembled WGS sequence"/>
</dbReference>
<protein>
    <submittedName>
        <fullName evidence="3">Lysozyme inhibitor LprI family protein</fullName>
    </submittedName>
</protein>
<reference evidence="4" key="1">
    <citation type="journal article" date="2019" name="Int. J. Syst. Evol. Microbiol.">
        <title>The Global Catalogue of Microorganisms (GCM) 10K type strain sequencing project: providing services to taxonomists for standard genome sequencing and annotation.</title>
        <authorList>
            <consortium name="The Broad Institute Genomics Platform"/>
            <consortium name="The Broad Institute Genome Sequencing Center for Infectious Disease"/>
            <person name="Wu L."/>
            <person name="Ma J."/>
        </authorList>
    </citation>
    <scope>NUCLEOTIDE SEQUENCE [LARGE SCALE GENOMIC DNA]</scope>
    <source>
        <strain evidence="4">KCTC 42644</strain>
    </source>
</reference>
<evidence type="ECO:0000259" key="2">
    <source>
        <dbReference type="Pfam" id="PF07007"/>
    </source>
</evidence>
<evidence type="ECO:0000313" key="4">
    <source>
        <dbReference type="Proteomes" id="UP001595615"/>
    </source>
</evidence>
<name>A0ABV7X9Y3_9SPHN</name>
<dbReference type="Gene3D" id="1.20.1270.180">
    <property type="match status" value="1"/>
</dbReference>
<sequence length="121" mass="12846">MNVRIIAALAATCFAAPAMAACDIAGAASSAKVAACKTDLADSEADLAKAYRRLVAQTPMEHRTQLRKSQSAWLLYRQEHCRFEGTAKPGVSGGTLAVLACTATLNRARVENFDEAFGVLE</sequence>
<proteinExistence type="predicted"/>
<keyword evidence="4" id="KW-1185">Reference proteome</keyword>
<evidence type="ECO:0000313" key="3">
    <source>
        <dbReference type="EMBL" id="MFC3712097.1"/>
    </source>
</evidence>
<keyword evidence="1" id="KW-0732">Signal</keyword>
<dbReference type="RefSeq" id="WP_380858324.1">
    <property type="nucleotide sequence ID" value="NZ_JBHRXV010000004.1"/>
</dbReference>
<dbReference type="InterPro" id="IPR009739">
    <property type="entry name" value="LprI-like_N"/>
</dbReference>